<feature type="domain" description="Major facilitator superfamily (MFS) profile" evidence="8">
    <location>
        <begin position="9"/>
        <end position="461"/>
    </location>
</feature>
<evidence type="ECO:0000256" key="3">
    <source>
        <dbReference type="ARBA" id="ARBA00022448"/>
    </source>
</evidence>
<feature type="non-terminal residue" evidence="9">
    <location>
        <position position="1"/>
    </location>
</feature>
<dbReference type="eggNOG" id="KOG3764">
    <property type="taxonomic scope" value="Eukaryota"/>
</dbReference>
<feature type="transmembrane region" description="Helical" evidence="7">
    <location>
        <begin position="26"/>
        <end position="44"/>
    </location>
</feature>
<evidence type="ECO:0000256" key="1">
    <source>
        <dbReference type="ARBA" id="ARBA00004141"/>
    </source>
</evidence>
<dbReference type="Proteomes" id="UP000030671">
    <property type="component" value="Unassembled WGS sequence"/>
</dbReference>
<dbReference type="InterPro" id="IPR011701">
    <property type="entry name" value="MFS"/>
</dbReference>
<dbReference type="SUPFAM" id="SSF103473">
    <property type="entry name" value="MFS general substrate transporter"/>
    <property type="match status" value="1"/>
</dbReference>
<dbReference type="Gene3D" id="1.20.1250.20">
    <property type="entry name" value="MFS general substrate transporter like domains"/>
    <property type="match status" value="2"/>
</dbReference>
<dbReference type="RefSeq" id="XP_009540254.1">
    <property type="nucleotide sequence ID" value="XM_009541959.1"/>
</dbReference>
<evidence type="ECO:0000256" key="2">
    <source>
        <dbReference type="ARBA" id="ARBA00006829"/>
    </source>
</evidence>
<organism evidence="9 10">
    <name type="scientific">Heterobasidion irregulare (strain TC 32-1)</name>
    <dbReference type="NCBI Taxonomy" id="747525"/>
    <lineage>
        <taxon>Eukaryota</taxon>
        <taxon>Fungi</taxon>
        <taxon>Dikarya</taxon>
        <taxon>Basidiomycota</taxon>
        <taxon>Agaricomycotina</taxon>
        <taxon>Agaricomycetes</taxon>
        <taxon>Russulales</taxon>
        <taxon>Bondarzewiaceae</taxon>
        <taxon>Heterobasidion</taxon>
        <taxon>Heterobasidion annosum species complex</taxon>
    </lineage>
</organism>
<evidence type="ECO:0000313" key="10">
    <source>
        <dbReference type="Proteomes" id="UP000030671"/>
    </source>
</evidence>
<comment type="subcellular location">
    <subcellularLocation>
        <location evidence="1">Membrane</location>
        <topology evidence="1">Multi-pass membrane protein</topology>
    </subcellularLocation>
</comment>
<dbReference type="GO" id="GO:0016020">
    <property type="term" value="C:membrane"/>
    <property type="evidence" value="ECO:0007669"/>
    <property type="project" value="UniProtKB-SubCell"/>
</dbReference>
<dbReference type="InParanoid" id="W4KQF9"/>
<dbReference type="GeneID" id="20666569"/>
<dbReference type="PANTHER" id="PTHR23506">
    <property type="entry name" value="GH10249P"/>
    <property type="match status" value="1"/>
</dbReference>
<feature type="transmembrane region" description="Helical" evidence="7">
    <location>
        <begin position="273"/>
        <end position="290"/>
    </location>
</feature>
<evidence type="ECO:0000256" key="4">
    <source>
        <dbReference type="ARBA" id="ARBA00022692"/>
    </source>
</evidence>
<dbReference type="Pfam" id="PF07690">
    <property type="entry name" value="MFS_1"/>
    <property type="match status" value="2"/>
</dbReference>
<feature type="transmembrane region" description="Helical" evidence="7">
    <location>
        <begin position="364"/>
        <end position="383"/>
    </location>
</feature>
<keyword evidence="10" id="KW-1185">Reference proteome</keyword>
<dbReference type="OrthoDB" id="440553at2759"/>
<feature type="transmembrane region" description="Helical" evidence="7">
    <location>
        <begin position="146"/>
        <end position="169"/>
    </location>
</feature>
<evidence type="ECO:0000313" key="9">
    <source>
        <dbReference type="EMBL" id="ETW87640.1"/>
    </source>
</evidence>
<proteinExistence type="inferred from homology"/>
<feature type="transmembrane region" description="Helical" evidence="7">
    <location>
        <begin position="310"/>
        <end position="333"/>
    </location>
</feature>
<feature type="non-terminal residue" evidence="9">
    <location>
        <position position="466"/>
    </location>
</feature>
<dbReference type="EMBL" id="KI925454">
    <property type="protein sequence ID" value="ETW87640.1"/>
    <property type="molecule type" value="Genomic_DNA"/>
</dbReference>
<gene>
    <name evidence="9" type="ORF">HETIRDRAFT_11797</name>
</gene>
<dbReference type="InterPro" id="IPR050930">
    <property type="entry name" value="MFS_Vesicular_Transporter"/>
</dbReference>
<dbReference type="PANTHER" id="PTHR23506:SF23">
    <property type="entry name" value="GH10249P"/>
    <property type="match status" value="1"/>
</dbReference>
<dbReference type="KEGG" id="hir:HETIRDRAFT_11797"/>
<feature type="transmembrane region" description="Helical" evidence="7">
    <location>
        <begin position="175"/>
        <end position="194"/>
    </location>
</feature>
<dbReference type="InterPro" id="IPR020846">
    <property type="entry name" value="MFS_dom"/>
</dbReference>
<dbReference type="HOGENOM" id="CLU_001265_51_2_1"/>
<name>W4KQF9_HETIT</name>
<reference evidence="9 10" key="1">
    <citation type="journal article" date="2012" name="New Phytol.">
        <title>Insight into trade-off between wood decay and parasitism from the genome of a fungal forest pathogen.</title>
        <authorList>
            <person name="Olson A."/>
            <person name="Aerts A."/>
            <person name="Asiegbu F."/>
            <person name="Belbahri L."/>
            <person name="Bouzid O."/>
            <person name="Broberg A."/>
            <person name="Canback B."/>
            <person name="Coutinho P.M."/>
            <person name="Cullen D."/>
            <person name="Dalman K."/>
            <person name="Deflorio G."/>
            <person name="van Diepen L.T."/>
            <person name="Dunand C."/>
            <person name="Duplessis S."/>
            <person name="Durling M."/>
            <person name="Gonthier P."/>
            <person name="Grimwood J."/>
            <person name="Fossdal C.G."/>
            <person name="Hansson D."/>
            <person name="Henrissat B."/>
            <person name="Hietala A."/>
            <person name="Himmelstrand K."/>
            <person name="Hoffmeister D."/>
            <person name="Hogberg N."/>
            <person name="James T.Y."/>
            <person name="Karlsson M."/>
            <person name="Kohler A."/>
            <person name="Kues U."/>
            <person name="Lee Y.H."/>
            <person name="Lin Y.C."/>
            <person name="Lind M."/>
            <person name="Lindquist E."/>
            <person name="Lombard V."/>
            <person name="Lucas S."/>
            <person name="Lunden K."/>
            <person name="Morin E."/>
            <person name="Murat C."/>
            <person name="Park J."/>
            <person name="Raffaello T."/>
            <person name="Rouze P."/>
            <person name="Salamov A."/>
            <person name="Schmutz J."/>
            <person name="Solheim H."/>
            <person name="Stahlberg J."/>
            <person name="Velez H."/>
            <person name="de Vries R.P."/>
            <person name="Wiebenga A."/>
            <person name="Woodward S."/>
            <person name="Yakovlev I."/>
            <person name="Garbelotto M."/>
            <person name="Martin F."/>
            <person name="Grigoriev I.V."/>
            <person name="Stenlid J."/>
        </authorList>
    </citation>
    <scope>NUCLEOTIDE SEQUENCE [LARGE SCALE GENOMIC DNA]</scope>
    <source>
        <strain evidence="9 10">TC 32-1</strain>
    </source>
</reference>
<keyword evidence="5 7" id="KW-1133">Transmembrane helix</keyword>
<dbReference type="CDD" id="cd17325">
    <property type="entry name" value="MFS_MdtG_SLC18_like"/>
    <property type="match status" value="1"/>
</dbReference>
<keyword evidence="3" id="KW-0813">Transport</keyword>
<sequence length="466" mass="50130">PIGLKWRSSVWFITLGRCFSTQCARVATDMIIYSIVIPVLPFHLEHLGYSGISSLVGYLLFAYSGGLVISTPVIVWISERWTSRQAPLISGLVALICSQVMLMEARAYWVMAVARVIQGMSSSMVWTVGLALLCDTAPEHYLGQQLGLATSGLSLGLLIGPPVGGGLYSRFGFRAPFIFSITITALDLIGRLLIIERKDALSWGTGPAVCIIPDEESHRTSINSNTASVNGASKSSPSIDHPELIAAHTSDDSVGPKISQMTSIWSLLMSPRALTAMINTLILGYVPLAASQEPALPLHLQDVWGLDSSGVGLVFIAAVVPTLFSTPIAGWFADRKGAEWITILCMAFALPFWILITIEGKLPFFVVTFSFENLFTSAMVAPLTTELALVSKTLEGVGCKSYAHVYGAYNLAYGIGSSIGPIVGGRIYEHAKKGWMVLSLLDVGILSLAIILAFSFTGERPLLSRL</sequence>
<comment type="similarity">
    <text evidence="2">Belongs to the major facilitator superfamily. Vesicular transporter family.</text>
</comment>
<dbReference type="InterPro" id="IPR001958">
    <property type="entry name" value="Tet-R_TetA/multi-R_MdtG-like"/>
</dbReference>
<feature type="transmembrane region" description="Helical" evidence="7">
    <location>
        <begin position="435"/>
        <end position="456"/>
    </location>
</feature>
<dbReference type="AlphaFoldDB" id="W4KQF9"/>
<dbReference type="PRINTS" id="PR01035">
    <property type="entry name" value="TCRTETA"/>
</dbReference>
<feature type="transmembrane region" description="Helical" evidence="7">
    <location>
        <begin position="340"/>
        <end position="358"/>
    </location>
</feature>
<evidence type="ECO:0000256" key="5">
    <source>
        <dbReference type="ARBA" id="ARBA00022989"/>
    </source>
</evidence>
<evidence type="ECO:0000256" key="7">
    <source>
        <dbReference type="SAM" id="Phobius"/>
    </source>
</evidence>
<dbReference type="FunCoup" id="W4KQF9">
    <property type="interactions" value="1"/>
</dbReference>
<keyword evidence="4 7" id="KW-0812">Transmembrane</keyword>
<dbReference type="PROSITE" id="PS50850">
    <property type="entry name" value="MFS"/>
    <property type="match status" value="1"/>
</dbReference>
<dbReference type="InterPro" id="IPR036259">
    <property type="entry name" value="MFS_trans_sf"/>
</dbReference>
<accession>W4KQF9</accession>
<evidence type="ECO:0000256" key="6">
    <source>
        <dbReference type="ARBA" id="ARBA00023136"/>
    </source>
</evidence>
<protein>
    <submittedName>
        <fullName evidence="9">Major facilitator superfamily</fullName>
    </submittedName>
</protein>
<dbReference type="STRING" id="747525.W4KQF9"/>
<feature type="transmembrane region" description="Helical" evidence="7">
    <location>
        <begin position="116"/>
        <end position="134"/>
    </location>
</feature>
<evidence type="ECO:0000259" key="8">
    <source>
        <dbReference type="PROSITE" id="PS50850"/>
    </source>
</evidence>
<feature type="transmembrane region" description="Helical" evidence="7">
    <location>
        <begin position="56"/>
        <end position="77"/>
    </location>
</feature>
<keyword evidence="6 7" id="KW-0472">Membrane</keyword>
<feature type="transmembrane region" description="Helical" evidence="7">
    <location>
        <begin position="89"/>
        <end position="110"/>
    </location>
</feature>
<dbReference type="GO" id="GO:0022857">
    <property type="term" value="F:transmembrane transporter activity"/>
    <property type="evidence" value="ECO:0007669"/>
    <property type="project" value="InterPro"/>
</dbReference>